<dbReference type="Proteomes" id="UP000260721">
    <property type="component" value="Unassembled WGS sequence"/>
</dbReference>
<comment type="caution">
    <text evidence="1">The sequence shown here is derived from an EMBL/GenBank/DDBJ whole genome shotgun (WGS) entry which is preliminary data.</text>
</comment>
<accession>A0A3E3E5P3</accession>
<protein>
    <submittedName>
        <fullName evidence="1">Uncharacterized protein</fullName>
    </submittedName>
</protein>
<sequence length="110" mass="12298">MKACKGCVNRECKSFKHKTHYKDEYEYCPICGEKLEYVCADCWKVMDHSTEKYCVSCAAKREQKKENIKENIKDWGTLAVSAASAVGGLAVKNKDKIAAAGKAAMKIIKK</sequence>
<reference evidence="1 2" key="1">
    <citation type="submission" date="2018-08" db="EMBL/GenBank/DDBJ databases">
        <title>A genome reference for cultivated species of the human gut microbiota.</title>
        <authorList>
            <person name="Zou Y."/>
            <person name="Xue W."/>
            <person name="Luo G."/>
        </authorList>
    </citation>
    <scope>NUCLEOTIDE SEQUENCE [LARGE SCALE GENOMIC DNA]</scope>
    <source>
        <strain evidence="1 2">TF08-11</strain>
    </source>
</reference>
<name>A0A3E3E5P3_9FIRM</name>
<proteinExistence type="predicted"/>
<evidence type="ECO:0000313" key="1">
    <source>
        <dbReference type="EMBL" id="RGD77092.1"/>
    </source>
</evidence>
<dbReference type="RefSeq" id="WP_117445835.1">
    <property type="nucleotide sequence ID" value="NZ_CALCIP010000023.1"/>
</dbReference>
<gene>
    <name evidence="1" type="ORF">DXC78_03975</name>
</gene>
<organism evidence="1 2">
    <name type="scientific">Faecalicoccus pleomorphus</name>
    <dbReference type="NCBI Taxonomy" id="1323"/>
    <lineage>
        <taxon>Bacteria</taxon>
        <taxon>Bacillati</taxon>
        <taxon>Bacillota</taxon>
        <taxon>Erysipelotrichia</taxon>
        <taxon>Erysipelotrichales</taxon>
        <taxon>Erysipelotrichaceae</taxon>
        <taxon>Faecalicoccus</taxon>
    </lineage>
</organism>
<dbReference type="AlphaFoldDB" id="A0A3E3E5P3"/>
<evidence type="ECO:0000313" key="2">
    <source>
        <dbReference type="Proteomes" id="UP000260721"/>
    </source>
</evidence>
<dbReference type="EMBL" id="QUSK01000007">
    <property type="protein sequence ID" value="RGD77092.1"/>
    <property type="molecule type" value="Genomic_DNA"/>
</dbReference>